<reference evidence="10 11" key="1">
    <citation type="submission" date="2023-11" db="EMBL/GenBank/DDBJ databases">
        <title>Analysis of the Genomes of Mucilaginibacter gossypii cycad 4 and M. sabulilitoris SNA2: microbes with the potential for plant growth promotion.</title>
        <authorList>
            <person name="Hirsch A.M."/>
            <person name="Humm E."/>
            <person name="Rubbi M."/>
            <person name="Del Vecchio G."/>
            <person name="Ha S.M."/>
            <person name="Pellegrini M."/>
            <person name="Gunsalus R.P."/>
        </authorList>
    </citation>
    <scope>NUCLEOTIDE SEQUENCE [LARGE SCALE GENOMIC DNA]</scope>
    <source>
        <strain evidence="10 11">SNA2</strain>
    </source>
</reference>
<dbReference type="EC" id="1.8.1.4" evidence="2 7"/>
<proteinExistence type="inferred from homology"/>
<evidence type="ECO:0000256" key="2">
    <source>
        <dbReference type="ARBA" id="ARBA00012608"/>
    </source>
</evidence>
<comment type="miscellaneous">
    <text evidence="7">The active site is a redox-active disulfide bond.</text>
</comment>
<dbReference type="PRINTS" id="PR00368">
    <property type="entry name" value="FADPNR"/>
</dbReference>
<protein>
    <recommendedName>
        <fullName evidence="2 7">Dihydrolipoyl dehydrogenase</fullName>
        <ecNumber evidence="2 7">1.8.1.4</ecNumber>
    </recommendedName>
</protein>
<comment type="catalytic activity">
    <reaction evidence="6 7">
        <text>N(6)-[(R)-dihydrolipoyl]-L-lysyl-[protein] + NAD(+) = N(6)-[(R)-lipoyl]-L-lysyl-[protein] + NADH + H(+)</text>
        <dbReference type="Rhea" id="RHEA:15045"/>
        <dbReference type="Rhea" id="RHEA-COMP:10474"/>
        <dbReference type="Rhea" id="RHEA-COMP:10475"/>
        <dbReference type="ChEBI" id="CHEBI:15378"/>
        <dbReference type="ChEBI" id="CHEBI:57540"/>
        <dbReference type="ChEBI" id="CHEBI:57945"/>
        <dbReference type="ChEBI" id="CHEBI:83099"/>
        <dbReference type="ChEBI" id="CHEBI:83100"/>
        <dbReference type="EC" id="1.8.1.4"/>
    </reaction>
</comment>
<keyword evidence="3 7" id="KW-0285">Flavoprotein</keyword>
<dbReference type="InterPro" id="IPR016156">
    <property type="entry name" value="FAD/NAD-linked_Rdtase_dimer_sf"/>
</dbReference>
<evidence type="ECO:0000256" key="1">
    <source>
        <dbReference type="ARBA" id="ARBA00007532"/>
    </source>
</evidence>
<evidence type="ECO:0000256" key="7">
    <source>
        <dbReference type="RuleBase" id="RU003692"/>
    </source>
</evidence>
<dbReference type="GO" id="GO:0004148">
    <property type="term" value="F:dihydrolipoyl dehydrogenase (NADH) activity"/>
    <property type="evidence" value="ECO:0007669"/>
    <property type="project" value="UniProtKB-EC"/>
</dbReference>
<dbReference type="InterPro" id="IPR004099">
    <property type="entry name" value="Pyr_nucl-diS_OxRdtase_dimer"/>
</dbReference>
<dbReference type="PANTHER" id="PTHR22912:SF151">
    <property type="entry name" value="DIHYDROLIPOYL DEHYDROGENASE, MITOCHONDRIAL"/>
    <property type="match status" value="1"/>
</dbReference>
<gene>
    <name evidence="10" type="primary">lpdA</name>
    <name evidence="10" type="ORF">SNE25_15580</name>
</gene>
<comment type="similarity">
    <text evidence="1 7">Belongs to the class-I pyridine nucleotide-disulfide oxidoreductase family.</text>
</comment>
<keyword evidence="7" id="KW-0676">Redox-active center</keyword>
<keyword evidence="7 10" id="KW-0560">Oxidoreductase</keyword>
<dbReference type="PIRSF" id="PIRSF000350">
    <property type="entry name" value="Mercury_reductase_MerA"/>
    <property type="match status" value="1"/>
</dbReference>
<dbReference type="SUPFAM" id="SSF55424">
    <property type="entry name" value="FAD/NAD-linked reductases, dimerisation (C-terminal) domain"/>
    <property type="match status" value="1"/>
</dbReference>
<evidence type="ECO:0000256" key="6">
    <source>
        <dbReference type="ARBA" id="ARBA00049187"/>
    </source>
</evidence>
<comment type="cofactor">
    <cofactor evidence="7">
        <name>FAD</name>
        <dbReference type="ChEBI" id="CHEBI:57692"/>
    </cofactor>
    <text evidence="7">Binds 1 FAD per subunit.</text>
</comment>
<dbReference type="NCBIfam" id="TIGR01350">
    <property type="entry name" value="lipoamide_DH"/>
    <property type="match status" value="1"/>
</dbReference>
<dbReference type="InterPro" id="IPR036188">
    <property type="entry name" value="FAD/NAD-bd_sf"/>
</dbReference>
<dbReference type="InterPro" id="IPR006258">
    <property type="entry name" value="Lipoamide_DH"/>
</dbReference>
<evidence type="ECO:0000259" key="9">
    <source>
        <dbReference type="Pfam" id="PF07992"/>
    </source>
</evidence>
<dbReference type="Gene3D" id="3.50.50.60">
    <property type="entry name" value="FAD/NAD(P)-binding domain"/>
    <property type="match status" value="2"/>
</dbReference>
<evidence type="ECO:0000313" key="10">
    <source>
        <dbReference type="EMBL" id="WPU96942.1"/>
    </source>
</evidence>
<sequence length="468" mass="50637">MKTDYDIVVIGSGPGGYVAAIRAAQLGLKAAIIERYDILGGTCTVVGCIPTKALLDASEHYHDVQHKVGKMGINVEGISLDFSRFIERKAGVVKSNSDGVNYLMRKNKVKTHFGTGSFINCNQIQVTAKDGSVQLITADYFIIATGSKPTTIHGVEIDKRRIITSTEALSLKEQPKSIVIIGGGVIGVELASVYARIGTKVTIIEYADVLIPVMDRELGRELKKILNKLNIDSRLNCRVQSAVNKGDRAEVTYIDSSGNLQAIGADYCLVAVGRKPYTAGLGLENTRINVDERGRIKTDGRLRTAEINIFAIGDVVAGPMLAHKAEEEATFVVESILGLNPHLNYHTIPSVVYTWPEVASVGYTEEELKEKNIAYRKGKFPFLASGRARAADDTDGFVKVLADTKEGEILGVHIIGARSADLIQQAVVAMEFEIGDAEMGKICYAHPTYSEVLKDAFLESCGCGAINI</sequence>
<feature type="domain" description="FAD/NAD(P)-binding" evidence="9">
    <location>
        <begin position="5"/>
        <end position="329"/>
    </location>
</feature>
<evidence type="ECO:0000259" key="8">
    <source>
        <dbReference type="Pfam" id="PF02852"/>
    </source>
</evidence>
<feature type="domain" description="Pyridine nucleotide-disulphide oxidoreductase dimerisation" evidence="8">
    <location>
        <begin position="348"/>
        <end position="456"/>
    </location>
</feature>
<dbReference type="InterPro" id="IPR023753">
    <property type="entry name" value="FAD/NAD-binding_dom"/>
</dbReference>
<dbReference type="SUPFAM" id="SSF51905">
    <property type="entry name" value="FAD/NAD(P)-binding domain"/>
    <property type="match status" value="1"/>
</dbReference>
<organism evidence="10 11">
    <name type="scientific">Mucilaginibacter sabulilitoris</name>
    <dbReference type="NCBI Taxonomy" id="1173583"/>
    <lineage>
        <taxon>Bacteria</taxon>
        <taxon>Pseudomonadati</taxon>
        <taxon>Bacteroidota</taxon>
        <taxon>Sphingobacteriia</taxon>
        <taxon>Sphingobacteriales</taxon>
        <taxon>Sphingobacteriaceae</taxon>
        <taxon>Mucilaginibacter</taxon>
    </lineage>
</organism>
<dbReference type="PRINTS" id="PR00411">
    <property type="entry name" value="PNDRDTASEI"/>
</dbReference>
<dbReference type="RefSeq" id="WP_321566028.1">
    <property type="nucleotide sequence ID" value="NZ_CP139558.1"/>
</dbReference>
<evidence type="ECO:0000256" key="5">
    <source>
        <dbReference type="ARBA" id="ARBA00023027"/>
    </source>
</evidence>
<keyword evidence="5 7" id="KW-0520">NAD</keyword>
<evidence type="ECO:0000256" key="4">
    <source>
        <dbReference type="ARBA" id="ARBA00022827"/>
    </source>
</evidence>
<dbReference type="Gene3D" id="3.30.390.30">
    <property type="match status" value="1"/>
</dbReference>
<dbReference type="InterPro" id="IPR001100">
    <property type="entry name" value="Pyr_nuc-diS_OxRdtase"/>
</dbReference>
<dbReference type="Pfam" id="PF07992">
    <property type="entry name" value="Pyr_redox_2"/>
    <property type="match status" value="1"/>
</dbReference>
<evidence type="ECO:0000313" key="11">
    <source>
        <dbReference type="Proteomes" id="UP001324380"/>
    </source>
</evidence>
<dbReference type="Pfam" id="PF02852">
    <property type="entry name" value="Pyr_redox_dim"/>
    <property type="match status" value="1"/>
</dbReference>
<dbReference type="Proteomes" id="UP001324380">
    <property type="component" value="Chromosome"/>
</dbReference>
<dbReference type="PANTHER" id="PTHR22912">
    <property type="entry name" value="DISULFIDE OXIDOREDUCTASE"/>
    <property type="match status" value="1"/>
</dbReference>
<dbReference type="EMBL" id="CP139558">
    <property type="protein sequence ID" value="WPU96942.1"/>
    <property type="molecule type" value="Genomic_DNA"/>
</dbReference>
<accession>A0ABZ0TVP6</accession>
<keyword evidence="4 7" id="KW-0274">FAD</keyword>
<evidence type="ECO:0000256" key="3">
    <source>
        <dbReference type="ARBA" id="ARBA00022630"/>
    </source>
</evidence>
<dbReference type="InterPro" id="IPR050151">
    <property type="entry name" value="Class-I_Pyr_Nuc-Dis_Oxidored"/>
</dbReference>
<name>A0ABZ0TVP6_9SPHI</name>
<keyword evidence="11" id="KW-1185">Reference proteome</keyword>